<feature type="transmembrane region" description="Helical" evidence="1">
    <location>
        <begin position="67"/>
        <end position="86"/>
    </location>
</feature>
<dbReference type="Pfam" id="PF03729">
    <property type="entry name" value="DUF308"/>
    <property type="match status" value="2"/>
</dbReference>
<evidence type="ECO:0000313" key="2">
    <source>
        <dbReference type="EMBL" id="RAV81170.1"/>
    </source>
</evidence>
<proteinExistence type="predicted"/>
<dbReference type="GO" id="GO:0005886">
    <property type="term" value="C:plasma membrane"/>
    <property type="evidence" value="ECO:0007669"/>
    <property type="project" value="TreeGrafter"/>
</dbReference>
<evidence type="ECO:0000256" key="1">
    <source>
        <dbReference type="SAM" id="Phobius"/>
    </source>
</evidence>
<sequence length="173" mass="18905">MNENQQGVKWGELIVGIIFIILAIISFRNPTVSLVSLIYFYAAGAIVSGIVNLYTRHQLRQVSDQNYTVMLIVGILNLIIGVILFFNVEIGFLTIPFLVAIWFISEGIGLLTSSSLVGFVSPVGRGLSIFLGIVGIIVAISIFFNPLSAYFTVVFLIGAYFLFSGIAHIIRAL</sequence>
<dbReference type="PANTHER" id="PTHR34989:SF1">
    <property type="entry name" value="PROTEIN HDED"/>
    <property type="match status" value="1"/>
</dbReference>
<comment type="caution">
    <text evidence="2">The sequence shown here is derived from an EMBL/GenBank/DDBJ whole genome shotgun (WGS) entry which is preliminary data.</text>
</comment>
<dbReference type="AlphaFoldDB" id="A0A178HG83"/>
<feature type="transmembrane region" description="Helical" evidence="1">
    <location>
        <begin position="7"/>
        <end position="27"/>
    </location>
</feature>
<evidence type="ECO:0008006" key="4">
    <source>
        <dbReference type="Google" id="ProtNLM"/>
    </source>
</evidence>
<name>A0A178HG83_9LACT</name>
<feature type="transmembrane region" description="Helical" evidence="1">
    <location>
        <begin position="33"/>
        <end position="55"/>
    </location>
</feature>
<gene>
    <name evidence="2" type="ORF">DBT54_01880</name>
</gene>
<feature type="transmembrane region" description="Helical" evidence="1">
    <location>
        <begin position="92"/>
        <end position="111"/>
    </location>
</feature>
<dbReference type="PANTHER" id="PTHR34989">
    <property type="entry name" value="PROTEIN HDED"/>
    <property type="match status" value="1"/>
</dbReference>
<dbReference type="EMBL" id="QMHM01000002">
    <property type="protein sequence ID" value="RAV81170.1"/>
    <property type="molecule type" value="Genomic_DNA"/>
</dbReference>
<reference evidence="2 3" key="1">
    <citation type="submission" date="2018-04" db="EMBL/GenBank/DDBJ databases">
        <title>Aerococcus urinae genomes.</title>
        <authorList>
            <person name="Hilt E."/>
            <person name="Gilbert N.M."/>
            <person name="Thomas-White K."/>
            <person name="Putonti C."/>
            <person name="Lewis A.L."/>
            <person name="Visck K.L."/>
            <person name="Wolfe A.J."/>
        </authorList>
    </citation>
    <scope>NUCLEOTIDE SEQUENCE [LARGE SCALE GENOMIC DNA]</scope>
    <source>
        <strain evidence="2 3">UMB7480</strain>
    </source>
</reference>
<accession>A0A178HG83</accession>
<keyword evidence="1" id="KW-1133">Transmembrane helix</keyword>
<dbReference type="Proteomes" id="UP000251923">
    <property type="component" value="Unassembled WGS sequence"/>
</dbReference>
<protein>
    <recommendedName>
        <fullName evidence="4">DUF308 domain-containing protein</fullName>
    </recommendedName>
</protein>
<dbReference type="InterPro" id="IPR052712">
    <property type="entry name" value="Acid_resist_chaperone_HdeD"/>
</dbReference>
<dbReference type="RefSeq" id="WP_064292792.1">
    <property type="nucleotide sequence ID" value="NZ_JAMDYC010000002.1"/>
</dbReference>
<keyword evidence="1" id="KW-0812">Transmembrane</keyword>
<evidence type="ECO:0000313" key="3">
    <source>
        <dbReference type="Proteomes" id="UP000251923"/>
    </source>
</evidence>
<organism evidence="2 3">
    <name type="scientific">Aerococcus urinae</name>
    <dbReference type="NCBI Taxonomy" id="1376"/>
    <lineage>
        <taxon>Bacteria</taxon>
        <taxon>Bacillati</taxon>
        <taxon>Bacillota</taxon>
        <taxon>Bacilli</taxon>
        <taxon>Lactobacillales</taxon>
        <taxon>Aerococcaceae</taxon>
        <taxon>Aerococcus</taxon>
    </lineage>
</organism>
<dbReference type="InterPro" id="IPR005325">
    <property type="entry name" value="DUF308_memb"/>
</dbReference>
<dbReference type="GeneID" id="89334336"/>
<feature type="transmembrane region" description="Helical" evidence="1">
    <location>
        <begin position="150"/>
        <end position="170"/>
    </location>
</feature>
<feature type="transmembrane region" description="Helical" evidence="1">
    <location>
        <begin position="123"/>
        <end position="144"/>
    </location>
</feature>
<keyword evidence="1" id="KW-0472">Membrane</keyword>